<dbReference type="Pfam" id="PF01266">
    <property type="entry name" value="DAO"/>
    <property type="match status" value="1"/>
</dbReference>
<evidence type="ECO:0000256" key="5">
    <source>
        <dbReference type="ARBA" id="ARBA00036066"/>
    </source>
</evidence>
<feature type="domain" description="FAD dependent oxidoreductase" evidence="9">
    <location>
        <begin position="27"/>
        <end position="425"/>
    </location>
</feature>
<dbReference type="InParanoid" id="A0A165EBQ7"/>
<evidence type="ECO:0000256" key="3">
    <source>
        <dbReference type="ARBA" id="ARBA00022827"/>
    </source>
</evidence>
<name>A0A165EBQ7_9BASI</name>
<keyword evidence="3" id="KW-0274">FAD</keyword>
<evidence type="ECO:0000256" key="7">
    <source>
        <dbReference type="ARBA" id="ARBA00038878"/>
    </source>
</evidence>
<dbReference type="PANTHER" id="PTHR43104:SF4">
    <property type="entry name" value="L-2-HYDROXYGLUTARATE DEHYDROGENASE, MITOCHONDRIAL"/>
    <property type="match status" value="1"/>
</dbReference>
<dbReference type="InterPro" id="IPR006076">
    <property type="entry name" value="FAD-dep_OxRdtase"/>
</dbReference>
<keyword evidence="4" id="KW-0560">Oxidoreductase</keyword>
<comment type="catalytic activity">
    <reaction evidence="5">
        <text>(S)-2-hydroxyglutarate + A = 2-oxoglutarate + AH2</text>
        <dbReference type="Rhea" id="RHEA:21252"/>
        <dbReference type="ChEBI" id="CHEBI:13193"/>
        <dbReference type="ChEBI" id="CHEBI:16782"/>
        <dbReference type="ChEBI" id="CHEBI:16810"/>
        <dbReference type="ChEBI" id="CHEBI:17499"/>
        <dbReference type="EC" id="1.1.99.2"/>
    </reaction>
</comment>
<evidence type="ECO:0000313" key="11">
    <source>
        <dbReference type="Proteomes" id="UP000076842"/>
    </source>
</evidence>
<proteinExistence type="inferred from homology"/>
<keyword evidence="11" id="KW-1185">Reference proteome</keyword>
<dbReference type="AlphaFoldDB" id="A0A165EBQ7"/>
<comment type="similarity">
    <text evidence="6">Belongs to the L2HGDH family.</text>
</comment>
<evidence type="ECO:0000256" key="2">
    <source>
        <dbReference type="ARBA" id="ARBA00022630"/>
    </source>
</evidence>
<protein>
    <recommendedName>
        <fullName evidence="8">L-2-hydroxyglutarate dehydrogenase, mitochondrial</fullName>
        <ecNumber evidence="7">1.1.99.2</ecNumber>
    </recommendedName>
</protein>
<dbReference type="EMBL" id="KV424012">
    <property type="protein sequence ID" value="KZT54518.1"/>
    <property type="molecule type" value="Genomic_DNA"/>
</dbReference>
<comment type="cofactor">
    <cofactor evidence="1">
        <name>FAD</name>
        <dbReference type="ChEBI" id="CHEBI:57692"/>
    </cofactor>
</comment>
<dbReference type="InterPro" id="IPR036188">
    <property type="entry name" value="FAD/NAD-bd_sf"/>
</dbReference>
<gene>
    <name evidence="10" type="ORF">CALCODRAFT_473298</name>
</gene>
<sequence length="433" mass="47179">MASVRPLITALNASGKYPYVAPSGTVDYLVVGGGVVGLAVAQRLVHRWPERSTILVERHGMVGQETSSRNSEVIHAGLYYPETSLKTRLCLRGRHLLYSRCEAYQIPYKKVGKLVVGTASQISYLDDLHRHCLDLKNKHNLPHAPPTELMSGTRAKKMEPDLSPGIAAALWSPETGIVDSHTFMSSLEHEVDGSYSGDIVLNTKVVRVDPSPDDNGWVVQLHTKGDEPSAVLANTLINSTGLSSALILNSWLAKSGGKEDLVPLWFAKGSYMRYSGWGVKNVKHLLYPAPDLGGKSHGHAGLGVHLTLDLDGGVKFGPDVEWISPPEDAEDADFWNKHLEPSEGRKDEMYEAIRSYLPGVWKERLRGDYVGIRPKLVGPGAGFMDFVVRSDWSGEQKGPGRLVSLMGIESPGLTSSLGIAEMVVEEVLGEKGE</sequence>
<accession>A0A165EBQ7</accession>
<evidence type="ECO:0000256" key="1">
    <source>
        <dbReference type="ARBA" id="ARBA00001974"/>
    </source>
</evidence>
<reference evidence="10 11" key="1">
    <citation type="journal article" date="2016" name="Mol. Biol. Evol.">
        <title>Comparative Genomics of Early-Diverging Mushroom-Forming Fungi Provides Insights into the Origins of Lignocellulose Decay Capabilities.</title>
        <authorList>
            <person name="Nagy L.G."/>
            <person name="Riley R."/>
            <person name="Tritt A."/>
            <person name="Adam C."/>
            <person name="Daum C."/>
            <person name="Floudas D."/>
            <person name="Sun H."/>
            <person name="Yadav J.S."/>
            <person name="Pangilinan J."/>
            <person name="Larsson K.H."/>
            <person name="Matsuura K."/>
            <person name="Barry K."/>
            <person name="Labutti K."/>
            <person name="Kuo R."/>
            <person name="Ohm R.A."/>
            <person name="Bhattacharya S.S."/>
            <person name="Shirouzu T."/>
            <person name="Yoshinaga Y."/>
            <person name="Martin F.M."/>
            <person name="Grigoriev I.V."/>
            <person name="Hibbett D.S."/>
        </authorList>
    </citation>
    <scope>NUCLEOTIDE SEQUENCE [LARGE SCALE GENOMIC DNA]</scope>
    <source>
        <strain evidence="10 11">HHB12733</strain>
    </source>
</reference>
<dbReference type="GO" id="GO:0047545">
    <property type="term" value="F:(S)-2-hydroxyglutarate dehydrogenase activity"/>
    <property type="evidence" value="ECO:0007669"/>
    <property type="project" value="UniProtKB-EC"/>
</dbReference>
<dbReference type="PANTHER" id="PTHR43104">
    <property type="entry name" value="L-2-HYDROXYGLUTARATE DEHYDROGENASE, MITOCHONDRIAL"/>
    <property type="match status" value="1"/>
</dbReference>
<dbReference type="STRING" id="1353952.A0A165EBQ7"/>
<evidence type="ECO:0000259" key="9">
    <source>
        <dbReference type="Pfam" id="PF01266"/>
    </source>
</evidence>
<dbReference type="OrthoDB" id="498204at2759"/>
<dbReference type="Gene3D" id="3.30.9.10">
    <property type="entry name" value="D-Amino Acid Oxidase, subunit A, domain 2"/>
    <property type="match status" value="1"/>
</dbReference>
<evidence type="ECO:0000256" key="6">
    <source>
        <dbReference type="ARBA" id="ARBA00037941"/>
    </source>
</evidence>
<dbReference type="Gene3D" id="3.50.50.60">
    <property type="entry name" value="FAD/NAD(P)-binding domain"/>
    <property type="match status" value="1"/>
</dbReference>
<evidence type="ECO:0000256" key="4">
    <source>
        <dbReference type="ARBA" id="ARBA00023002"/>
    </source>
</evidence>
<organism evidence="10 11">
    <name type="scientific">Calocera cornea HHB12733</name>
    <dbReference type="NCBI Taxonomy" id="1353952"/>
    <lineage>
        <taxon>Eukaryota</taxon>
        <taxon>Fungi</taxon>
        <taxon>Dikarya</taxon>
        <taxon>Basidiomycota</taxon>
        <taxon>Agaricomycotina</taxon>
        <taxon>Dacrymycetes</taxon>
        <taxon>Dacrymycetales</taxon>
        <taxon>Dacrymycetaceae</taxon>
        <taxon>Calocera</taxon>
    </lineage>
</organism>
<evidence type="ECO:0000256" key="8">
    <source>
        <dbReference type="ARBA" id="ARBA00041137"/>
    </source>
</evidence>
<keyword evidence="2" id="KW-0285">Flavoprotein</keyword>
<dbReference type="SUPFAM" id="SSF51905">
    <property type="entry name" value="FAD/NAD(P)-binding domain"/>
    <property type="match status" value="1"/>
</dbReference>
<dbReference type="Proteomes" id="UP000076842">
    <property type="component" value="Unassembled WGS sequence"/>
</dbReference>
<dbReference type="EC" id="1.1.99.2" evidence="7"/>
<evidence type="ECO:0000313" key="10">
    <source>
        <dbReference type="EMBL" id="KZT54518.1"/>
    </source>
</evidence>